<proteinExistence type="predicted"/>
<dbReference type="EC" id="2.5.1.18" evidence="3"/>
<evidence type="ECO:0000259" key="1">
    <source>
        <dbReference type="PROSITE" id="PS50404"/>
    </source>
</evidence>
<organism evidence="3 4">
    <name type="scientific">Piscinibacter gummiphilus</name>
    <dbReference type="NCBI Taxonomy" id="946333"/>
    <lineage>
        <taxon>Bacteria</taxon>
        <taxon>Pseudomonadati</taxon>
        <taxon>Pseudomonadota</taxon>
        <taxon>Betaproteobacteria</taxon>
        <taxon>Burkholderiales</taxon>
        <taxon>Sphaerotilaceae</taxon>
        <taxon>Piscinibacter</taxon>
    </lineage>
</organism>
<dbReference type="SUPFAM" id="SSF52833">
    <property type="entry name" value="Thioredoxin-like"/>
    <property type="match status" value="1"/>
</dbReference>
<dbReference type="SFLD" id="SFLDG00358">
    <property type="entry name" value="Main_(cytGST)"/>
    <property type="match status" value="1"/>
</dbReference>
<dbReference type="PROSITE" id="PS50404">
    <property type="entry name" value="GST_NTER"/>
    <property type="match status" value="1"/>
</dbReference>
<dbReference type="PANTHER" id="PTHR44051:SF8">
    <property type="entry name" value="GLUTATHIONE S-TRANSFERASE GSTA"/>
    <property type="match status" value="1"/>
</dbReference>
<dbReference type="SFLD" id="SFLDS00019">
    <property type="entry name" value="Glutathione_Transferase_(cytos"/>
    <property type="match status" value="1"/>
</dbReference>
<dbReference type="Gene3D" id="1.20.1050.10">
    <property type="match status" value="1"/>
</dbReference>
<dbReference type="InterPro" id="IPR010987">
    <property type="entry name" value="Glutathione-S-Trfase_C-like"/>
</dbReference>
<dbReference type="SFLD" id="SFLDG01150">
    <property type="entry name" value="Main.1:_Beta-like"/>
    <property type="match status" value="1"/>
</dbReference>
<dbReference type="InterPro" id="IPR004046">
    <property type="entry name" value="GST_C"/>
</dbReference>
<dbReference type="GO" id="GO:0004364">
    <property type="term" value="F:glutathione transferase activity"/>
    <property type="evidence" value="ECO:0007669"/>
    <property type="project" value="UniProtKB-EC"/>
</dbReference>
<accession>A0ABZ0CTQ5</accession>
<dbReference type="Pfam" id="PF13409">
    <property type="entry name" value="GST_N_2"/>
    <property type="match status" value="1"/>
</dbReference>
<dbReference type="Pfam" id="PF00043">
    <property type="entry name" value="GST_C"/>
    <property type="match status" value="1"/>
</dbReference>
<feature type="domain" description="GST C-terminal" evidence="2">
    <location>
        <begin position="87"/>
        <end position="201"/>
    </location>
</feature>
<dbReference type="PROSITE" id="PS50405">
    <property type="entry name" value="GST_CTER"/>
    <property type="match status" value="1"/>
</dbReference>
<evidence type="ECO:0000313" key="4">
    <source>
        <dbReference type="Proteomes" id="UP001303946"/>
    </source>
</evidence>
<dbReference type="CDD" id="cd03057">
    <property type="entry name" value="GST_N_Beta"/>
    <property type="match status" value="1"/>
</dbReference>
<dbReference type="InterPro" id="IPR040079">
    <property type="entry name" value="Glutathione_S-Trfase"/>
</dbReference>
<protein>
    <submittedName>
        <fullName evidence="3">Glutathione transferase GstA</fullName>
        <ecNumber evidence="3">2.5.1.18</ecNumber>
    </submittedName>
</protein>
<evidence type="ECO:0000259" key="2">
    <source>
        <dbReference type="PROSITE" id="PS50405"/>
    </source>
</evidence>
<dbReference type="InterPro" id="IPR004045">
    <property type="entry name" value="Glutathione_S-Trfase_N"/>
</dbReference>
<dbReference type="PANTHER" id="PTHR44051">
    <property type="entry name" value="GLUTATHIONE S-TRANSFERASE-RELATED"/>
    <property type="match status" value="1"/>
</dbReference>
<dbReference type="NCBIfam" id="NF007831">
    <property type="entry name" value="PRK10542.1"/>
    <property type="match status" value="1"/>
</dbReference>
<gene>
    <name evidence="3" type="primary">gstA</name>
    <name evidence="3" type="ORF">RXV79_26015</name>
</gene>
<dbReference type="Gene3D" id="3.40.30.10">
    <property type="entry name" value="Glutaredoxin"/>
    <property type="match status" value="1"/>
</dbReference>
<name>A0ABZ0CTQ5_9BURK</name>
<dbReference type="SUPFAM" id="SSF47616">
    <property type="entry name" value="GST C-terminal domain-like"/>
    <property type="match status" value="1"/>
</dbReference>
<dbReference type="EMBL" id="CP136336">
    <property type="protein sequence ID" value="WOB08342.1"/>
    <property type="molecule type" value="Genomic_DNA"/>
</dbReference>
<dbReference type="InterPro" id="IPR036282">
    <property type="entry name" value="Glutathione-S-Trfase_C_sf"/>
</dbReference>
<sequence length="201" mass="22200">MKLYYSTGACSLSVRITLLESGLPFEAVLASTKTHQLEDGTDYYTINPKGYVPLLEFDNGERLTEVAAIQQYIADQVPAKNLAPANGTMPRYRLQEWLTFIGTELHKAYGPLFNPNASDEVKNGAKSRINGRLAYVNEQLAGKSYLLGDYSVADNYLFVVLNWSGRVGIELAPYPNITAYMARMLARPAVQAALKAEGLIK</sequence>
<keyword evidence="3" id="KW-0808">Transferase</keyword>
<dbReference type="CDD" id="cd03188">
    <property type="entry name" value="GST_C_Beta"/>
    <property type="match status" value="1"/>
</dbReference>
<feature type="domain" description="GST N-terminal" evidence="1">
    <location>
        <begin position="1"/>
        <end position="81"/>
    </location>
</feature>
<dbReference type="RefSeq" id="WP_316701075.1">
    <property type="nucleotide sequence ID" value="NZ_CP136336.1"/>
</dbReference>
<dbReference type="Proteomes" id="UP001303946">
    <property type="component" value="Chromosome"/>
</dbReference>
<keyword evidence="4" id="KW-1185">Reference proteome</keyword>
<reference evidence="3 4" key="1">
    <citation type="submission" date="2023-10" db="EMBL/GenBank/DDBJ databases">
        <title>Bacteria for the degradation of biodegradable plastic PBAT(Polybutylene adipate terephthalate).</title>
        <authorList>
            <person name="Weon H.-Y."/>
            <person name="Yeon J."/>
        </authorList>
    </citation>
    <scope>NUCLEOTIDE SEQUENCE [LARGE SCALE GENOMIC DNA]</scope>
    <source>
        <strain evidence="3 4">SBD 7-3</strain>
    </source>
</reference>
<dbReference type="InterPro" id="IPR036249">
    <property type="entry name" value="Thioredoxin-like_sf"/>
</dbReference>
<evidence type="ECO:0000313" key="3">
    <source>
        <dbReference type="EMBL" id="WOB08342.1"/>
    </source>
</evidence>